<reference evidence="1" key="1">
    <citation type="journal article" date="2005" name="BMC Genomics">
        <title>Sequence comparisons of plasmids pBJS-O of Spiroplasma citri and pSKU146 of S. kunkelii: implications for plasmid evolution.</title>
        <authorList>
            <person name="Joshi B.D."/>
            <person name="Berg M."/>
            <person name="Rogers J."/>
            <person name="Fletcher J."/>
            <person name="Melcher U."/>
        </authorList>
    </citation>
    <scope>NUCLEOTIDE SEQUENCE</scope>
    <source>
        <strain evidence="1">BR3-3X</strain>
    </source>
</reference>
<evidence type="ECO:0000313" key="1">
    <source>
        <dbReference type="EMBL" id="CAJ13414.1"/>
    </source>
</evidence>
<feature type="non-terminal residue" evidence="1">
    <location>
        <position position="50"/>
    </location>
</feature>
<gene>
    <name evidence="1" type="primary">arp2</name>
</gene>
<organism evidence="1">
    <name type="scientific">Spiroplasma citri</name>
    <dbReference type="NCBI Taxonomy" id="2133"/>
    <lineage>
        <taxon>Bacteria</taxon>
        <taxon>Bacillati</taxon>
        <taxon>Mycoplasmatota</taxon>
        <taxon>Mollicutes</taxon>
        <taxon>Entomoplasmatales</taxon>
        <taxon>Spiroplasmataceae</taxon>
        <taxon>Spiroplasma</taxon>
    </lineage>
</organism>
<protein>
    <submittedName>
        <fullName evidence="1">SARP2</fullName>
    </submittedName>
</protein>
<dbReference type="EMBL" id="AM040506">
    <property type="protein sequence ID" value="CAJ13414.1"/>
    <property type="molecule type" value="Genomic_DNA"/>
</dbReference>
<name>Q4QYW7_SPICI</name>
<dbReference type="AlphaFoldDB" id="Q4QYW7"/>
<accession>Q4QYW7</accession>
<proteinExistence type="predicted"/>
<sequence length="50" mass="6071">MWHDWWPNDNIYFGTRLNGTYLLPTVLEWVKQQSQFALVDSTKTQTWTRP</sequence>